<organism evidence="1 2">
    <name type="scientific">Mesorhizobium ventifaucium</name>
    <dbReference type="NCBI Taxonomy" id="666020"/>
    <lineage>
        <taxon>Bacteria</taxon>
        <taxon>Pseudomonadati</taxon>
        <taxon>Pseudomonadota</taxon>
        <taxon>Alphaproteobacteria</taxon>
        <taxon>Hyphomicrobiales</taxon>
        <taxon>Phyllobacteriaceae</taxon>
        <taxon>Mesorhizobium</taxon>
    </lineage>
</organism>
<reference evidence="1" key="1">
    <citation type="submission" date="2022-03" db="EMBL/GenBank/DDBJ databases">
        <authorList>
            <person name="Brunel B."/>
        </authorList>
    </citation>
    <scope>NUCLEOTIDE SEQUENCE</scope>
    <source>
        <strain evidence="1">STM4922sample</strain>
    </source>
</reference>
<keyword evidence="2" id="KW-1185">Reference proteome</keyword>
<dbReference type="Proteomes" id="UP001152604">
    <property type="component" value="Unassembled WGS sequence"/>
</dbReference>
<proteinExistence type="predicted"/>
<evidence type="ECO:0000313" key="2">
    <source>
        <dbReference type="Proteomes" id="UP001152604"/>
    </source>
</evidence>
<name>A0ABN8K5Z9_9HYPH</name>
<protein>
    <recommendedName>
        <fullName evidence="3">Secreted protein</fullName>
    </recommendedName>
</protein>
<gene>
    <name evidence="1" type="ORF">MES4922_370034</name>
</gene>
<comment type="caution">
    <text evidence="1">The sequence shown here is derived from an EMBL/GenBank/DDBJ whole genome shotgun (WGS) entry which is preliminary data.</text>
</comment>
<sequence length="69" mass="7444">MSYPWFPPLPRQGSIVLLCNSLVAAIDQRATSGRQTLSCHLGVETVSKFALASHMVVVSRTGAQRTFGP</sequence>
<evidence type="ECO:0000313" key="1">
    <source>
        <dbReference type="EMBL" id="CAH2404777.1"/>
    </source>
</evidence>
<evidence type="ECO:0008006" key="3">
    <source>
        <dbReference type="Google" id="ProtNLM"/>
    </source>
</evidence>
<accession>A0ABN8K5Z9</accession>
<dbReference type="EMBL" id="CAKXZS010000031">
    <property type="protein sequence ID" value="CAH2404777.1"/>
    <property type="molecule type" value="Genomic_DNA"/>
</dbReference>